<gene>
    <name evidence="5 8" type="primary">ispF</name>
    <name evidence="8" type="ORF">HMPREF0091_10224</name>
</gene>
<dbReference type="UniPathway" id="UPA00056">
    <property type="reaction ID" value="UER00095"/>
</dbReference>
<evidence type="ECO:0000256" key="1">
    <source>
        <dbReference type="ARBA" id="ARBA00008480"/>
    </source>
</evidence>
<dbReference type="PANTHER" id="PTHR43181:SF1">
    <property type="entry name" value="2-C-METHYL-D-ERYTHRITOL 2,4-CYCLODIPHOSPHATE SYNTHASE, CHLOROPLASTIC"/>
    <property type="match status" value="1"/>
</dbReference>
<accession>F1T3I3</accession>
<dbReference type="HAMAP" id="MF_00107">
    <property type="entry name" value="IspF"/>
    <property type="match status" value="1"/>
</dbReference>
<proteinExistence type="inferred from homology"/>
<keyword evidence="2 5" id="KW-0479">Metal-binding</keyword>
<comment type="catalytic activity">
    <reaction evidence="5 6">
        <text>4-CDP-2-C-methyl-D-erythritol 2-phosphate = 2-C-methyl-D-erythritol 2,4-cyclic diphosphate + CMP</text>
        <dbReference type="Rhea" id="RHEA:23864"/>
        <dbReference type="ChEBI" id="CHEBI:57919"/>
        <dbReference type="ChEBI" id="CHEBI:58483"/>
        <dbReference type="ChEBI" id="CHEBI:60377"/>
        <dbReference type="EC" id="4.6.1.12"/>
    </reaction>
</comment>
<evidence type="ECO:0000256" key="2">
    <source>
        <dbReference type="ARBA" id="ARBA00022723"/>
    </source>
</evidence>
<feature type="binding site" evidence="5">
    <location>
        <position position="142"/>
    </location>
    <ligand>
        <name>4-CDP-2-C-methyl-D-erythritol 2-phosphate</name>
        <dbReference type="ChEBI" id="CHEBI:57919"/>
    </ligand>
</feature>
<evidence type="ECO:0000256" key="3">
    <source>
        <dbReference type="ARBA" id="ARBA00023229"/>
    </source>
</evidence>
<dbReference type="OrthoDB" id="9804336at2"/>
<comment type="cofactor">
    <cofactor evidence="5">
        <name>a divalent metal cation</name>
        <dbReference type="ChEBI" id="CHEBI:60240"/>
    </cofactor>
    <text evidence="5">Binds 1 divalent metal cation per subunit.</text>
</comment>
<dbReference type="InterPro" id="IPR036571">
    <property type="entry name" value="MECDP_synthase_sf"/>
</dbReference>
<protein>
    <recommendedName>
        <fullName evidence="5 6">2-C-methyl-D-erythritol 2,4-cyclodiphosphate synthase</fullName>
        <shortName evidence="5">MECDP-synthase</shortName>
        <shortName evidence="5">MECPP-synthase</shortName>
        <shortName evidence="5">MECPS</shortName>
        <ecNumber evidence="5 6">4.6.1.12</ecNumber>
    </recommendedName>
</protein>
<dbReference type="NCBIfam" id="TIGR00151">
    <property type="entry name" value="ispF"/>
    <property type="match status" value="1"/>
</dbReference>
<feature type="site" description="Transition state stabilizer" evidence="5">
    <location>
        <position position="34"/>
    </location>
</feature>
<name>F1T3I3_9ACTN</name>
<comment type="function">
    <text evidence="5">Involved in the biosynthesis of isopentenyl diphosphate (IPP) and dimethylallyl diphosphate (DMAPP), two major building blocks of isoprenoid compounds. Catalyzes the conversion of 4-diphosphocytidyl-2-C-methyl-D-erythritol 2-phosphate (CDP-ME2P) to 2-C-methyl-D-erythritol 2,4-cyclodiphosphate (ME-CPP) with a corresponding release of cytidine 5-monophosphate (CMP).</text>
</comment>
<evidence type="ECO:0000256" key="6">
    <source>
        <dbReference type="RuleBase" id="RU004395"/>
    </source>
</evidence>
<keyword evidence="4 5" id="KW-0456">Lyase</keyword>
<dbReference type="EMBL" id="ACGK02000001">
    <property type="protein sequence ID" value="EGF23277.1"/>
    <property type="molecule type" value="Genomic_DNA"/>
</dbReference>
<dbReference type="GO" id="GO:0016114">
    <property type="term" value="P:terpenoid biosynthetic process"/>
    <property type="evidence" value="ECO:0007669"/>
    <property type="project" value="InterPro"/>
</dbReference>
<reference evidence="8 9" key="1">
    <citation type="submission" date="2011-02" db="EMBL/GenBank/DDBJ databases">
        <authorList>
            <person name="Muzny D."/>
            <person name="Qin X."/>
            <person name="Buhay C."/>
            <person name="Dugan-Rocha S."/>
            <person name="Ding Y."/>
            <person name="Chen G."/>
            <person name="Hawes A."/>
            <person name="Holder M."/>
            <person name="Jhangiani S."/>
            <person name="Johnson A."/>
            <person name="Khan Z."/>
            <person name="Li Z."/>
            <person name="Liu W."/>
            <person name="Liu X."/>
            <person name="Perez L."/>
            <person name="Shen H."/>
            <person name="Wang Q."/>
            <person name="Watt J."/>
            <person name="Xi L."/>
            <person name="Xin Y."/>
            <person name="Zhou J."/>
            <person name="Deng J."/>
            <person name="Jiang H."/>
            <person name="Liu Y."/>
            <person name="Qu J."/>
            <person name="Song X.-Z."/>
            <person name="Zhang L."/>
            <person name="Villasana D."/>
            <person name="Johnson A."/>
            <person name="Liu J."/>
            <person name="Liyanage D."/>
            <person name="Lorensuhewa L."/>
            <person name="Robinson T."/>
            <person name="Song A."/>
            <person name="Song B.-B."/>
            <person name="Dinh H."/>
            <person name="Thornton R."/>
            <person name="Coyle M."/>
            <person name="Francisco L."/>
            <person name="Jackson L."/>
            <person name="Javaid M."/>
            <person name="Korchina V."/>
            <person name="Kovar C."/>
            <person name="Mata R."/>
            <person name="Mathew T."/>
            <person name="Ngo R."/>
            <person name="Nguyen L."/>
            <person name="Nguyen N."/>
            <person name="Okwuonu G."/>
            <person name="Ongeri F."/>
            <person name="Pham C."/>
            <person name="Simmons D."/>
            <person name="Wilczek-Boney K."/>
            <person name="Hale W."/>
            <person name="Jakkamsetti A."/>
            <person name="Pham P."/>
            <person name="Ruth R."/>
            <person name="San Lucas F."/>
            <person name="Warren J."/>
            <person name="Zhang J."/>
            <person name="Zhao Z."/>
            <person name="Zhou C."/>
            <person name="Zhu D."/>
            <person name="Lee S."/>
            <person name="Bess C."/>
            <person name="Blankenburg K."/>
            <person name="Forbes L."/>
            <person name="Fu Q."/>
            <person name="Gubbala S."/>
            <person name="Hirani K."/>
            <person name="Jayaseelan J.C."/>
            <person name="Lara F."/>
            <person name="Munidasa M."/>
            <person name="Palculict T."/>
            <person name="Patil S."/>
            <person name="Pu L.-L."/>
            <person name="Saada N."/>
            <person name="Tang L."/>
            <person name="Weissenberger G."/>
            <person name="Zhu Y."/>
            <person name="Hemphill L."/>
            <person name="Shang Y."/>
            <person name="Youmans B."/>
            <person name="Ayvaz T."/>
            <person name="Ross M."/>
            <person name="Santibanez J."/>
            <person name="Aqrawi P."/>
            <person name="Gross S."/>
            <person name="Joshi V."/>
            <person name="Fowler G."/>
            <person name="Nazareth L."/>
            <person name="Reid J."/>
            <person name="Worley K."/>
            <person name="Petrosino J."/>
            <person name="Highlander S."/>
            <person name="Gibbs R."/>
        </authorList>
    </citation>
    <scope>NUCLEOTIDE SEQUENCE [LARGE SCALE GENOMIC DNA]</scope>
    <source>
        <strain evidence="8 9">DSM 15829</strain>
    </source>
</reference>
<evidence type="ECO:0000313" key="9">
    <source>
        <dbReference type="Proteomes" id="UP000005947"/>
    </source>
</evidence>
<dbReference type="RefSeq" id="WP_006302336.1">
    <property type="nucleotide sequence ID" value="NZ_ACGK02000001.1"/>
</dbReference>
<dbReference type="EC" id="4.6.1.12" evidence="5 6"/>
<dbReference type="CDD" id="cd00554">
    <property type="entry name" value="MECDP_synthase"/>
    <property type="match status" value="1"/>
</dbReference>
<comment type="caution">
    <text evidence="5">Lacks conserved residue(s) required for the propagation of feature annotation.</text>
</comment>
<feature type="binding site" evidence="5">
    <location>
        <position position="10"/>
    </location>
    <ligand>
        <name>a divalent metal cation</name>
        <dbReference type="ChEBI" id="CHEBI:60240"/>
    </ligand>
</feature>
<dbReference type="FunFam" id="3.30.1330.50:FF:000001">
    <property type="entry name" value="2-C-methyl-D-erythritol 2,4-cyclodiphosphate synthase"/>
    <property type="match status" value="1"/>
</dbReference>
<dbReference type="Proteomes" id="UP000005947">
    <property type="component" value="Unassembled WGS sequence"/>
</dbReference>
<dbReference type="GeneID" id="93210981"/>
<dbReference type="InterPro" id="IPR003526">
    <property type="entry name" value="MECDP_synthase"/>
</dbReference>
<comment type="subunit">
    <text evidence="5">Homotrimer.</text>
</comment>
<comment type="caution">
    <text evidence="8">The sequence shown here is derived from an EMBL/GenBank/DDBJ whole genome shotgun (WGS) entry which is preliminary data.</text>
</comment>
<comment type="pathway">
    <text evidence="5">Isoprenoid biosynthesis; isopentenyl diphosphate biosynthesis via DXP pathway; isopentenyl diphosphate from 1-deoxy-D-xylulose 5-phosphate: step 4/6.</text>
</comment>
<dbReference type="Gene3D" id="3.30.1330.50">
    <property type="entry name" value="2-C-methyl-D-erythritol 2,4-cyclodiphosphate synthase"/>
    <property type="match status" value="1"/>
</dbReference>
<feature type="binding site" evidence="5">
    <location>
        <begin position="34"/>
        <end position="35"/>
    </location>
    <ligand>
        <name>4-CDP-2-C-methyl-D-erythritol 2-phosphate</name>
        <dbReference type="ChEBI" id="CHEBI:57919"/>
    </ligand>
</feature>
<dbReference type="GO" id="GO:0019288">
    <property type="term" value="P:isopentenyl diphosphate biosynthetic process, methylerythritol 4-phosphate pathway"/>
    <property type="evidence" value="ECO:0007669"/>
    <property type="project" value="UniProtKB-UniRule"/>
</dbReference>
<dbReference type="SUPFAM" id="SSF69765">
    <property type="entry name" value="IpsF-like"/>
    <property type="match status" value="1"/>
</dbReference>
<dbReference type="AlphaFoldDB" id="F1T3I3"/>
<feature type="binding site" evidence="5">
    <location>
        <begin position="56"/>
        <end position="58"/>
    </location>
    <ligand>
        <name>4-CDP-2-C-methyl-D-erythritol 2-phosphate</name>
        <dbReference type="ChEBI" id="CHEBI:57919"/>
    </ligand>
</feature>
<feature type="domain" description="2-C-methyl-D-erythritol 2,4-cyclodiphosphate synthase" evidence="7">
    <location>
        <begin position="1"/>
        <end position="154"/>
    </location>
</feature>
<keyword evidence="9" id="KW-1185">Reference proteome</keyword>
<feature type="binding site" evidence="5">
    <location>
        <begin position="8"/>
        <end position="10"/>
    </location>
    <ligand>
        <name>4-CDP-2-C-methyl-D-erythritol 2-phosphate</name>
        <dbReference type="ChEBI" id="CHEBI:57919"/>
    </ligand>
</feature>
<evidence type="ECO:0000256" key="5">
    <source>
        <dbReference type="HAMAP-Rule" id="MF_00107"/>
    </source>
</evidence>
<feature type="site" description="Transition state stabilizer" evidence="5">
    <location>
        <position position="133"/>
    </location>
</feature>
<keyword evidence="3 5" id="KW-0414">Isoprene biosynthesis</keyword>
<dbReference type="eggNOG" id="COG0245">
    <property type="taxonomic scope" value="Bacteria"/>
</dbReference>
<evidence type="ECO:0000313" key="8">
    <source>
        <dbReference type="EMBL" id="EGF23277.1"/>
    </source>
</evidence>
<sequence>MRIGHGFDVHAFTKDRPCIIGGVTIPYERGLWGHSDADVCVHALMDALLSAARLGDIGQLFPPDDPTYDNADSCKLLHEVVRRLKQSGFAIVDCDCTIAAQVPKISPYRELMRKKLAEVMDIPLEHIGIKATTTEGLGFVGRSEGIAAWACVLLEENVCAKIKQ</sequence>
<evidence type="ECO:0000256" key="4">
    <source>
        <dbReference type="ARBA" id="ARBA00023239"/>
    </source>
</evidence>
<feature type="binding site" evidence="5">
    <location>
        <position position="42"/>
    </location>
    <ligand>
        <name>a divalent metal cation</name>
        <dbReference type="ChEBI" id="CHEBI:60240"/>
    </ligand>
</feature>
<dbReference type="Pfam" id="PF02542">
    <property type="entry name" value="YgbB"/>
    <property type="match status" value="1"/>
</dbReference>
<comment type="similarity">
    <text evidence="1 5 6">Belongs to the IspF family.</text>
</comment>
<feature type="binding site" evidence="5">
    <location>
        <position position="8"/>
    </location>
    <ligand>
        <name>a divalent metal cation</name>
        <dbReference type="ChEBI" id="CHEBI:60240"/>
    </ligand>
</feature>
<dbReference type="PANTHER" id="PTHR43181">
    <property type="entry name" value="2-C-METHYL-D-ERYTHRITOL 2,4-CYCLODIPHOSPHATE SYNTHASE, CHLOROPLASTIC"/>
    <property type="match status" value="1"/>
</dbReference>
<organism evidence="8 9">
    <name type="scientific">Fannyhessea vaginae DSM 15829</name>
    <dbReference type="NCBI Taxonomy" id="525256"/>
    <lineage>
        <taxon>Bacteria</taxon>
        <taxon>Bacillati</taxon>
        <taxon>Actinomycetota</taxon>
        <taxon>Coriobacteriia</taxon>
        <taxon>Coriobacteriales</taxon>
        <taxon>Atopobiaceae</taxon>
        <taxon>Fannyhessea</taxon>
    </lineage>
</organism>
<feature type="binding site" evidence="5">
    <location>
        <begin position="132"/>
        <end position="135"/>
    </location>
    <ligand>
        <name>4-CDP-2-C-methyl-D-erythritol 2-phosphate</name>
        <dbReference type="ChEBI" id="CHEBI:57919"/>
    </ligand>
</feature>
<dbReference type="GO" id="GO:0008685">
    <property type="term" value="F:2-C-methyl-D-erythritol 2,4-cyclodiphosphate synthase activity"/>
    <property type="evidence" value="ECO:0007669"/>
    <property type="project" value="UniProtKB-UniRule"/>
</dbReference>
<feature type="binding site" evidence="5">
    <location>
        <position position="139"/>
    </location>
    <ligand>
        <name>4-CDP-2-C-methyl-D-erythritol 2-phosphate</name>
        <dbReference type="ChEBI" id="CHEBI:57919"/>
    </ligand>
</feature>
<dbReference type="GO" id="GO:0046872">
    <property type="term" value="F:metal ion binding"/>
    <property type="evidence" value="ECO:0007669"/>
    <property type="project" value="UniProtKB-KW"/>
</dbReference>
<evidence type="ECO:0000259" key="7">
    <source>
        <dbReference type="Pfam" id="PF02542"/>
    </source>
</evidence>